<protein>
    <submittedName>
        <fullName evidence="2">Uncharacterized protein</fullName>
    </submittedName>
</protein>
<organism evidence="1 2">
    <name type="scientific">Ascaris lumbricoides</name>
    <name type="common">Giant roundworm</name>
    <dbReference type="NCBI Taxonomy" id="6252"/>
    <lineage>
        <taxon>Eukaryota</taxon>
        <taxon>Metazoa</taxon>
        <taxon>Ecdysozoa</taxon>
        <taxon>Nematoda</taxon>
        <taxon>Chromadorea</taxon>
        <taxon>Rhabditida</taxon>
        <taxon>Spirurina</taxon>
        <taxon>Ascaridomorpha</taxon>
        <taxon>Ascaridoidea</taxon>
        <taxon>Ascarididae</taxon>
        <taxon>Ascaris</taxon>
    </lineage>
</organism>
<dbReference type="Proteomes" id="UP000036681">
    <property type="component" value="Unplaced"/>
</dbReference>
<evidence type="ECO:0000313" key="1">
    <source>
        <dbReference type="Proteomes" id="UP000036681"/>
    </source>
</evidence>
<accession>A0A0M3HMD8</accession>
<evidence type="ECO:0000313" key="2">
    <source>
        <dbReference type="WBParaSite" id="ALUE_0000268301-mRNA-1"/>
    </source>
</evidence>
<sequence>MCFTSRSVFLLDQCNTLRFQERYTSADIFAPLMSTIGHYLPNAALDLFNNLTISSSAAVTRNLLNY</sequence>
<dbReference type="AlphaFoldDB" id="A0A0M3HMD8"/>
<reference evidence="2" key="1">
    <citation type="submission" date="2017-02" db="UniProtKB">
        <authorList>
            <consortium name="WormBaseParasite"/>
        </authorList>
    </citation>
    <scope>IDENTIFICATION</scope>
</reference>
<proteinExistence type="predicted"/>
<keyword evidence="1" id="KW-1185">Reference proteome</keyword>
<name>A0A0M3HMD8_ASCLU</name>
<dbReference type="WBParaSite" id="ALUE_0000268301-mRNA-1">
    <property type="protein sequence ID" value="ALUE_0000268301-mRNA-1"/>
    <property type="gene ID" value="ALUE_0000268301"/>
</dbReference>